<gene>
    <name evidence="2" type="ORF">NADFUDRAFT_83399</name>
</gene>
<dbReference type="EMBL" id="KV454410">
    <property type="protein sequence ID" value="ODQ65423.1"/>
    <property type="molecule type" value="Genomic_DNA"/>
</dbReference>
<proteinExistence type="predicted"/>
<protein>
    <submittedName>
        <fullName evidence="2">Uncharacterized protein</fullName>
    </submittedName>
</protein>
<dbReference type="AlphaFoldDB" id="A0A1E3PJ27"/>
<feature type="region of interest" description="Disordered" evidence="1">
    <location>
        <begin position="18"/>
        <end position="41"/>
    </location>
</feature>
<organism evidence="2 3">
    <name type="scientific">Nadsonia fulvescens var. elongata DSM 6958</name>
    <dbReference type="NCBI Taxonomy" id="857566"/>
    <lineage>
        <taxon>Eukaryota</taxon>
        <taxon>Fungi</taxon>
        <taxon>Dikarya</taxon>
        <taxon>Ascomycota</taxon>
        <taxon>Saccharomycotina</taxon>
        <taxon>Dipodascomycetes</taxon>
        <taxon>Dipodascales</taxon>
        <taxon>Dipodascales incertae sedis</taxon>
        <taxon>Nadsonia</taxon>
    </lineage>
</organism>
<name>A0A1E3PJ27_9ASCO</name>
<dbReference type="Proteomes" id="UP000095009">
    <property type="component" value="Unassembled WGS sequence"/>
</dbReference>
<accession>A0A1E3PJ27</accession>
<keyword evidence="3" id="KW-1185">Reference proteome</keyword>
<feature type="compositionally biased region" description="Polar residues" evidence="1">
    <location>
        <begin position="23"/>
        <end position="34"/>
    </location>
</feature>
<evidence type="ECO:0000313" key="2">
    <source>
        <dbReference type="EMBL" id="ODQ65423.1"/>
    </source>
</evidence>
<sequence length="249" mass="27172">MDSISSNVNSLGGRLETIELSDDNQAPVANQTPIMVNPSAPTEPITFPSMASSYATAPIPVVIPNETHPDSQKAEPRKGIRQQGGYLVHSVGSLAYNMGRQAYASFLGNRKPEVSLHRLRDKVSCKLKVHTSPSVQETEPVVSMKDCHDGSDFTNVSLGKLTYAEVASINQARSAANNQAQKPIANTTVLDTERPDTANFMEAEANQSTGSSNLEYTTELDGFEYDIEEYYHRKVPGTRKKNTLKKIGV</sequence>
<reference evidence="2 3" key="1">
    <citation type="journal article" date="2016" name="Proc. Natl. Acad. Sci. U.S.A.">
        <title>Comparative genomics of biotechnologically important yeasts.</title>
        <authorList>
            <person name="Riley R."/>
            <person name="Haridas S."/>
            <person name="Wolfe K.H."/>
            <person name="Lopes M.R."/>
            <person name="Hittinger C.T."/>
            <person name="Goeker M."/>
            <person name="Salamov A.A."/>
            <person name="Wisecaver J.H."/>
            <person name="Long T.M."/>
            <person name="Calvey C.H."/>
            <person name="Aerts A.L."/>
            <person name="Barry K.W."/>
            <person name="Choi C."/>
            <person name="Clum A."/>
            <person name="Coughlan A.Y."/>
            <person name="Deshpande S."/>
            <person name="Douglass A.P."/>
            <person name="Hanson S.J."/>
            <person name="Klenk H.-P."/>
            <person name="LaButti K.M."/>
            <person name="Lapidus A."/>
            <person name="Lindquist E.A."/>
            <person name="Lipzen A.M."/>
            <person name="Meier-Kolthoff J.P."/>
            <person name="Ohm R.A."/>
            <person name="Otillar R.P."/>
            <person name="Pangilinan J.L."/>
            <person name="Peng Y."/>
            <person name="Rokas A."/>
            <person name="Rosa C.A."/>
            <person name="Scheuner C."/>
            <person name="Sibirny A.A."/>
            <person name="Slot J.C."/>
            <person name="Stielow J.B."/>
            <person name="Sun H."/>
            <person name="Kurtzman C.P."/>
            <person name="Blackwell M."/>
            <person name="Grigoriev I.V."/>
            <person name="Jeffries T.W."/>
        </authorList>
    </citation>
    <scope>NUCLEOTIDE SEQUENCE [LARGE SCALE GENOMIC DNA]</scope>
    <source>
        <strain evidence="2 3">DSM 6958</strain>
    </source>
</reference>
<evidence type="ECO:0000313" key="3">
    <source>
        <dbReference type="Proteomes" id="UP000095009"/>
    </source>
</evidence>
<evidence type="ECO:0000256" key="1">
    <source>
        <dbReference type="SAM" id="MobiDB-lite"/>
    </source>
</evidence>